<dbReference type="PANTHER" id="PTHR43050:SF1">
    <property type="entry name" value="SERINE RACEMASE"/>
    <property type="match status" value="1"/>
</dbReference>
<dbReference type="CDD" id="cd01562">
    <property type="entry name" value="Thr-dehyd"/>
    <property type="match status" value="1"/>
</dbReference>
<dbReference type="Pfam" id="PF00291">
    <property type="entry name" value="PALP"/>
    <property type="match status" value="1"/>
</dbReference>
<dbReference type="EMBL" id="CADCWF010000124">
    <property type="protein sequence ID" value="CAA9553797.1"/>
    <property type="molecule type" value="Genomic_DNA"/>
</dbReference>
<dbReference type="GO" id="GO:0018114">
    <property type="term" value="F:threonine racemase activity"/>
    <property type="evidence" value="ECO:0007669"/>
    <property type="project" value="TreeGrafter"/>
</dbReference>
<dbReference type="InterPro" id="IPR036052">
    <property type="entry name" value="TrpB-like_PALP_sf"/>
</dbReference>
<dbReference type="FunFam" id="3.40.50.1100:FF:000007">
    <property type="entry name" value="L-threonine dehydratase catabolic TdcB"/>
    <property type="match status" value="1"/>
</dbReference>
<dbReference type="FunFam" id="3.40.50.1100:FF:000005">
    <property type="entry name" value="Threonine dehydratase catabolic"/>
    <property type="match status" value="1"/>
</dbReference>
<dbReference type="GO" id="GO:0030848">
    <property type="term" value="F:threo-3-hydroxyaspartate ammonia-lyase activity"/>
    <property type="evidence" value="ECO:0007669"/>
    <property type="project" value="UniProtKB-EC"/>
</dbReference>
<reference evidence="6" key="1">
    <citation type="submission" date="2020-02" db="EMBL/GenBank/DDBJ databases">
        <authorList>
            <person name="Meier V. D."/>
        </authorList>
    </citation>
    <scope>NUCLEOTIDE SEQUENCE</scope>
    <source>
        <strain evidence="6">AVDCRST_MAG59</strain>
    </source>
</reference>
<dbReference type="PANTHER" id="PTHR43050">
    <property type="entry name" value="SERINE / THREONINE RACEMASE FAMILY MEMBER"/>
    <property type="match status" value="1"/>
</dbReference>
<evidence type="ECO:0000259" key="5">
    <source>
        <dbReference type="Pfam" id="PF00291"/>
    </source>
</evidence>
<keyword evidence="3" id="KW-0663">Pyridoxal phosphate</keyword>
<evidence type="ECO:0000256" key="4">
    <source>
        <dbReference type="ARBA" id="ARBA00023239"/>
    </source>
</evidence>
<dbReference type="InterPro" id="IPR001926">
    <property type="entry name" value="TrpB-like_PALP"/>
</dbReference>
<dbReference type="GO" id="GO:0003941">
    <property type="term" value="F:L-serine ammonia-lyase activity"/>
    <property type="evidence" value="ECO:0007669"/>
    <property type="project" value="TreeGrafter"/>
</dbReference>
<dbReference type="GO" id="GO:0000287">
    <property type="term" value="F:magnesium ion binding"/>
    <property type="evidence" value="ECO:0007669"/>
    <property type="project" value="TreeGrafter"/>
</dbReference>
<evidence type="ECO:0000256" key="2">
    <source>
        <dbReference type="ARBA" id="ARBA00010869"/>
    </source>
</evidence>
<dbReference type="AlphaFoldDB" id="A0A6J4ULB9"/>
<dbReference type="Gene3D" id="3.40.50.1100">
    <property type="match status" value="2"/>
</dbReference>
<dbReference type="GO" id="GO:0005524">
    <property type="term" value="F:ATP binding"/>
    <property type="evidence" value="ECO:0007669"/>
    <property type="project" value="TreeGrafter"/>
</dbReference>
<gene>
    <name evidence="6" type="ORF">AVDCRST_MAG59-1996</name>
</gene>
<proteinExistence type="inferred from homology"/>
<feature type="domain" description="Tryptophan synthase beta chain-like PALP" evidence="5">
    <location>
        <begin position="34"/>
        <end position="319"/>
    </location>
</feature>
<dbReference type="GO" id="GO:0030170">
    <property type="term" value="F:pyridoxal phosphate binding"/>
    <property type="evidence" value="ECO:0007669"/>
    <property type="project" value="TreeGrafter"/>
</dbReference>
<accession>A0A6J4ULB9</accession>
<dbReference type="EC" id="4.3.1.16" evidence="6"/>
<dbReference type="SUPFAM" id="SSF53686">
    <property type="entry name" value="Tryptophan synthase beta subunit-like PLP-dependent enzymes"/>
    <property type="match status" value="1"/>
</dbReference>
<dbReference type="GO" id="GO:0070179">
    <property type="term" value="P:D-serine biosynthetic process"/>
    <property type="evidence" value="ECO:0007669"/>
    <property type="project" value="TreeGrafter"/>
</dbReference>
<keyword evidence="4 6" id="KW-0456">Lyase</keyword>
<dbReference type="GO" id="GO:0030378">
    <property type="term" value="F:serine racemase activity"/>
    <property type="evidence" value="ECO:0007669"/>
    <property type="project" value="TreeGrafter"/>
</dbReference>
<evidence type="ECO:0000313" key="6">
    <source>
        <dbReference type="EMBL" id="CAA9553797.1"/>
    </source>
</evidence>
<sequence length="336" mass="34950">MNPVAPPVPRDLAPPAITFDDVQRAAGRLRGVAHRTPVLTSTMLDERTGATVFVKAENHQRMGAFKFRGGYNAVAALDPETRARGVVTASSGNHAQAVALAARLHGIPAWIVMPEDAPPLKLAATRGYGAETISYDRYTGDRVAISRRVAEERGATLIPPYDHPGVMAGQGTLALELIEEVGPLDLLLVCLGGGGLLAGCAVAATALSPGIEVVGVEPAAGDDWARSYAAGERVRLAEIPRTIADGQQTEAPGELTWATARPLVSRIAVVDDDAIRDAMVFLFERLKTVAEPSGASALAALLGGAVEARGMRVGVTLSGGNVGVAQFCRIVGERAG</sequence>
<evidence type="ECO:0000256" key="1">
    <source>
        <dbReference type="ARBA" id="ARBA00001933"/>
    </source>
</evidence>
<evidence type="ECO:0000256" key="3">
    <source>
        <dbReference type="ARBA" id="ARBA00022898"/>
    </source>
</evidence>
<protein>
    <submittedName>
        <fullName evidence="6">L-threo-3-hydroxyaspartate ammonia-lyase</fullName>
        <ecNumber evidence="6">4.3.1.16</ecNumber>
    </submittedName>
</protein>
<name>A0A6J4ULB9_9BACT</name>
<comment type="similarity">
    <text evidence="2">Belongs to the serine/threonine dehydratase family.</text>
</comment>
<organism evidence="6">
    <name type="scientific">uncultured Thermomicrobiales bacterium</name>
    <dbReference type="NCBI Taxonomy" id="1645740"/>
    <lineage>
        <taxon>Bacteria</taxon>
        <taxon>Pseudomonadati</taxon>
        <taxon>Thermomicrobiota</taxon>
        <taxon>Thermomicrobia</taxon>
        <taxon>Thermomicrobiales</taxon>
        <taxon>environmental samples</taxon>
    </lineage>
</organism>
<comment type="cofactor">
    <cofactor evidence="1">
        <name>pyridoxal 5'-phosphate</name>
        <dbReference type="ChEBI" id="CHEBI:597326"/>
    </cofactor>
</comment>